<dbReference type="InterPro" id="IPR045584">
    <property type="entry name" value="Pilin-like"/>
</dbReference>
<dbReference type="Proteomes" id="UP000030661">
    <property type="component" value="Unassembled WGS sequence"/>
</dbReference>
<keyword evidence="3" id="KW-1185">Reference proteome</keyword>
<proteinExistence type="predicted"/>
<dbReference type="NCBIfam" id="TIGR02532">
    <property type="entry name" value="IV_pilin_GFxxxE"/>
    <property type="match status" value="1"/>
</dbReference>
<dbReference type="SUPFAM" id="SSF54523">
    <property type="entry name" value="Pili subunits"/>
    <property type="match status" value="1"/>
</dbReference>
<evidence type="ECO:0008006" key="4">
    <source>
        <dbReference type="Google" id="ProtNLM"/>
    </source>
</evidence>
<name>A0A081BYL3_VECG1</name>
<accession>A0A081BYL3</accession>
<dbReference type="HOGENOM" id="CLU_745275_0_0_0"/>
<keyword evidence="1" id="KW-0472">Membrane</keyword>
<evidence type="ECO:0000256" key="1">
    <source>
        <dbReference type="SAM" id="Phobius"/>
    </source>
</evidence>
<evidence type="ECO:0000313" key="3">
    <source>
        <dbReference type="Proteomes" id="UP000030661"/>
    </source>
</evidence>
<sequence length="371" mass="41925">MSITRQQGVTLVELLVVMAILGLLLGGIYGLFDAANRSYLNTRALVESQETARVVMNYLLFRLREIDGSGMVKDPTQCTGCHKQNLDGNPNVNSAYIPCEKDVSIPRKNIYIDKLEKVTLPTLAGVSNVYQNLSGYNSITFWGDLLPITGFSEDFTDSPRTGPQAAKRNGKWDLTFDKDGHGDYDQDDDYEYLNDLNDNGAFDYYGERWTFRLKTSLGHNYYLLVESLSFTDEYGNDFSDKNMSFYTPYIDQPVAYGLTGLGIKKIPKYYPDEFQKIGGAKLKVSSCGADTAKGQERDSCHGEKASEPWRNIYNNETAFSYDKFVSTHPFWNIEGLSIEVATVDPQGQKFMKMKQMLIPRNIEVNQDVNLK</sequence>
<organism evidence="2 3">
    <name type="scientific">Vecturithrix granuli</name>
    <dbReference type="NCBI Taxonomy" id="1499967"/>
    <lineage>
        <taxon>Bacteria</taxon>
        <taxon>Candidatus Moduliflexota</taxon>
        <taxon>Candidatus Vecturitrichia</taxon>
        <taxon>Candidatus Vecturitrichales</taxon>
        <taxon>Candidatus Vecturitrichaceae</taxon>
        <taxon>Candidatus Vecturithrix</taxon>
    </lineage>
</organism>
<gene>
    <name evidence="2" type="ORF">U27_04385</name>
</gene>
<reference evidence="2 3" key="1">
    <citation type="journal article" date="2015" name="PeerJ">
        <title>First genomic representation of candidate bacterial phylum KSB3 points to enhanced environmental sensing as a trigger of wastewater bulking.</title>
        <authorList>
            <person name="Sekiguchi Y."/>
            <person name="Ohashi A."/>
            <person name="Parks D.H."/>
            <person name="Yamauchi T."/>
            <person name="Tyson G.W."/>
            <person name="Hugenholtz P."/>
        </authorList>
    </citation>
    <scope>NUCLEOTIDE SEQUENCE [LARGE SCALE GENOMIC DNA]</scope>
</reference>
<evidence type="ECO:0000313" key="2">
    <source>
        <dbReference type="EMBL" id="GAK57418.1"/>
    </source>
</evidence>
<dbReference type="STRING" id="1499967.U27_04385"/>
<dbReference type="AlphaFoldDB" id="A0A081BYL3"/>
<dbReference type="PROSITE" id="PS00409">
    <property type="entry name" value="PROKAR_NTER_METHYL"/>
    <property type="match status" value="1"/>
</dbReference>
<dbReference type="EMBL" id="DF820466">
    <property type="protein sequence ID" value="GAK57418.1"/>
    <property type="molecule type" value="Genomic_DNA"/>
</dbReference>
<keyword evidence="1" id="KW-1133">Transmembrane helix</keyword>
<protein>
    <recommendedName>
        <fullName evidence="4">Prepilin-type N-terminal cleavage/methylation domain-containing protein</fullName>
    </recommendedName>
</protein>
<dbReference type="InterPro" id="IPR012902">
    <property type="entry name" value="N_methyl_site"/>
</dbReference>
<feature type="transmembrane region" description="Helical" evidence="1">
    <location>
        <begin position="12"/>
        <end position="32"/>
    </location>
</feature>
<dbReference type="Pfam" id="PF07963">
    <property type="entry name" value="N_methyl"/>
    <property type="match status" value="1"/>
</dbReference>
<keyword evidence="1" id="KW-0812">Transmembrane</keyword>